<dbReference type="Proteomes" id="UP000585050">
    <property type="component" value="Unassembled WGS sequence"/>
</dbReference>
<dbReference type="AlphaFoldDB" id="A0A7X8SQ16"/>
<proteinExistence type="inferred from homology"/>
<evidence type="ECO:0000313" key="15">
    <source>
        <dbReference type="Proteomes" id="UP000585050"/>
    </source>
</evidence>
<evidence type="ECO:0000256" key="1">
    <source>
        <dbReference type="ARBA" id="ARBA00001614"/>
    </source>
</evidence>
<dbReference type="EC" id="5.1.3.3" evidence="6 11"/>
<feature type="active site" description="Proton donor" evidence="12">
    <location>
        <position position="184"/>
    </location>
</feature>
<evidence type="ECO:0000256" key="9">
    <source>
        <dbReference type="ARBA" id="ARBA00023235"/>
    </source>
</evidence>
<evidence type="ECO:0000256" key="10">
    <source>
        <dbReference type="ARBA" id="ARBA00023277"/>
    </source>
</evidence>
<dbReference type="Gene3D" id="2.70.98.10">
    <property type="match status" value="1"/>
</dbReference>
<dbReference type="NCBIfam" id="NF008277">
    <property type="entry name" value="PRK11055.1"/>
    <property type="match status" value="1"/>
</dbReference>
<evidence type="ECO:0000256" key="12">
    <source>
        <dbReference type="PIRSR" id="PIRSR005096-1"/>
    </source>
</evidence>
<dbReference type="GO" id="GO:0004034">
    <property type="term" value="F:aldose 1-epimerase activity"/>
    <property type="evidence" value="ECO:0007669"/>
    <property type="project" value="UniProtKB-EC"/>
</dbReference>
<dbReference type="Pfam" id="PF01263">
    <property type="entry name" value="Aldose_epim"/>
    <property type="match status" value="1"/>
</dbReference>
<comment type="similarity">
    <text evidence="4 11">Belongs to the aldose epimerase family.</text>
</comment>
<dbReference type="CDD" id="cd09019">
    <property type="entry name" value="galactose_mutarotase_like"/>
    <property type="match status" value="1"/>
</dbReference>
<evidence type="ECO:0000256" key="8">
    <source>
        <dbReference type="ARBA" id="ARBA00022837"/>
    </source>
</evidence>
<organism evidence="14 15">
    <name type="scientific">Flammeovirga agarivorans</name>
    <dbReference type="NCBI Taxonomy" id="2726742"/>
    <lineage>
        <taxon>Bacteria</taxon>
        <taxon>Pseudomonadati</taxon>
        <taxon>Bacteroidota</taxon>
        <taxon>Cytophagia</taxon>
        <taxon>Cytophagales</taxon>
        <taxon>Flammeovirgaceae</taxon>
        <taxon>Flammeovirga</taxon>
    </lineage>
</organism>
<sequence length="346" mass="38346">MIKSNLFGVHEGYKVFQYELKNTKGMIVKIMTLGATITSIQVPNKKGNVTEVACGFDQLSGYFSEEYKANAPYFGCTVGRFASRIKDGQFSIDGEKYSVATNDGPNHLHGGIKGLDKQLWQCVNEVSSEVGDSITFQRKSNDMEEGFPGNVVIEVTFTLMNNNAIEIVYHATTDKKTPISLTNHTYFNLSGFKEQIGNHQVKILADEFLKADPTNVPVGEKVAVDGSILDLKKGKLLNEVLAELATGCEHYFLFDPSESLKKVAEFKHSASDISLEVSTTEPGMLFYTGYFTSDALKRESGDQYGRYKAFCCETHRFPNGPNIADAPRVFTTPDQPYTSTTVFSFN</sequence>
<dbReference type="InterPro" id="IPR014718">
    <property type="entry name" value="GH-type_carb-bd"/>
</dbReference>
<dbReference type="GO" id="GO:0030246">
    <property type="term" value="F:carbohydrate binding"/>
    <property type="evidence" value="ECO:0007669"/>
    <property type="project" value="InterPro"/>
</dbReference>
<evidence type="ECO:0000256" key="7">
    <source>
        <dbReference type="ARBA" id="ARBA00014165"/>
    </source>
</evidence>
<dbReference type="GO" id="GO:0006006">
    <property type="term" value="P:glucose metabolic process"/>
    <property type="evidence" value="ECO:0007669"/>
    <property type="project" value="TreeGrafter"/>
</dbReference>
<comment type="subunit">
    <text evidence="5">Monomer.</text>
</comment>
<dbReference type="InterPro" id="IPR011013">
    <property type="entry name" value="Gal_mutarotase_sf_dom"/>
</dbReference>
<comment type="cofactor">
    <cofactor evidence="2">
        <name>Ca(2+)</name>
        <dbReference type="ChEBI" id="CHEBI:29108"/>
    </cofactor>
</comment>
<dbReference type="PROSITE" id="PS00545">
    <property type="entry name" value="ALDOSE_1_EPIMERASE"/>
    <property type="match status" value="1"/>
</dbReference>
<accession>A0A7X8SQ16</accession>
<feature type="active site" description="Proton acceptor" evidence="12">
    <location>
        <position position="313"/>
    </location>
</feature>
<evidence type="ECO:0000256" key="2">
    <source>
        <dbReference type="ARBA" id="ARBA00001913"/>
    </source>
</evidence>
<name>A0A7X8SQ16_9BACT</name>
<dbReference type="EMBL" id="JABAIL010000011">
    <property type="protein sequence ID" value="NLR94305.1"/>
    <property type="molecule type" value="Genomic_DNA"/>
</dbReference>
<dbReference type="UniPathway" id="UPA00242"/>
<comment type="caution">
    <text evidence="14">The sequence shown here is derived from an EMBL/GenBank/DDBJ whole genome shotgun (WGS) entry which is preliminary data.</text>
</comment>
<keyword evidence="15" id="KW-1185">Reference proteome</keyword>
<dbReference type="GO" id="GO:0033499">
    <property type="term" value="P:galactose catabolic process via UDP-galactose, Leloir pathway"/>
    <property type="evidence" value="ECO:0007669"/>
    <property type="project" value="TreeGrafter"/>
</dbReference>
<evidence type="ECO:0000256" key="5">
    <source>
        <dbReference type="ARBA" id="ARBA00011245"/>
    </source>
</evidence>
<evidence type="ECO:0000256" key="3">
    <source>
        <dbReference type="ARBA" id="ARBA00005028"/>
    </source>
</evidence>
<dbReference type="InterPro" id="IPR015443">
    <property type="entry name" value="Aldose_1-epimerase"/>
</dbReference>
<evidence type="ECO:0000256" key="11">
    <source>
        <dbReference type="PIRNR" id="PIRNR005096"/>
    </source>
</evidence>
<evidence type="ECO:0000256" key="4">
    <source>
        <dbReference type="ARBA" id="ARBA00006206"/>
    </source>
</evidence>
<dbReference type="InterPro" id="IPR018052">
    <property type="entry name" value="Ald1_epimerase_CS"/>
</dbReference>
<gene>
    <name evidence="14" type="ORF">HGP29_24085</name>
</gene>
<evidence type="ECO:0000256" key="13">
    <source>
        <dbReference type="PIRSR" id="PIRSR005096-3"/>
    </source>
</evidence>
<dbReference type="RefSeq" id="WP_168885018.1">
    <property type="nucleotide sequence ID" value="NZ_JABAIL010000011.1"/>
</dbReference>
<comment type="pathway">
    <text evidence="3 11">Carbohydrate metabolism; hexose metabolism.</text>
</comment>
<keyword evidence="9 11" id="KW-0413">Isomerase</keyword>
<reference evidence="14 15" key="1">
    <citation type="submission" date="2020-04" db="EMBL/GenBank/DDBJ databases">
        <title>Flammeovirga sp. SR4, a novel species isolated from seawater.</title>
        <authorList>
            <person name="Wang X."/>
        </authorList>
    </citation>
    <scope>NUCLEOTIDE SEQUENCE [LARGE SCALE GENOMIC DNA]</scope>
    <source>
        <strain evidence="14 15">SR4</strain>
    </source>
</reference>
<dbReference type="PANTHER" id="PTHR10091">
    <property type="entry name" value="ALDOSE-1-EPIMERASE"/>
    <property type="match status" value="1"/>
</dbReference>
<dbReference type="InterPro" id="IPR047215">
    <property type="entry name" value="Galactose_mutarotase-like"/>
</dbReference>
<protein>
    <recommendedName>
        <fullName evidence="7 11">Aldose 1-epimerase</fullName>
        <ecNumber evidence="6 11">5.1.3.3</ecNumber>
    </recommendedName>
</protein>
<dbReference type="SUPFAM" id="SSF74650">
    <property type="entry name" value="Galactose mutarotase-like"/>
    <property type="match status" value="1"/>
</dbReference>
<feature type="binding site" evidence="13">
    <location>
        <begin position="184"/>
        <end position="186"/>
    </location>
    <ligand>
        <name>beta-D-galactose</name>
        <dbReference type="ChEBI" id="CHEBI:27667"/>
    </ligand>
</feature>
<dbReference type="PANTHER" id="PTHR10091:SF0">
    <property type="entry name" value="GALACTOSE MUTAROTASE"/>
    <property type="match status" value="1"/>
</dbReference>
<keyword evidence="8" id="KW-0106">Calcium</keyword>
<evidence type="ECO:0000313" key="14">
    <source>
        <dbReference type="EMBL" id="NLR94305.1"/>
    </source>
</evidence>
<evidence type="ECO:0000256" key="6">
    <source>
        <dbReference type="ARBA" id="ARBA00013185"/>
    </source>
</evidence>
<comment type="catalytic activity">
    <reaction evidence="1 11">
        <text>alpha-D-glucose = beta-D-glucose</text>
        <dbReference type="Rhea" id="RHEA:10264"/>
        <dbReference type="ChEBI" id="CHEBI:15903"/>
        <dbReference type="ChEBI" id="CHEBI:17925"/>
        <dbReference type="EC" id="5.1.3.3"/>
    </reaction>
</comment>
<dbReference type="PIRSF" id="PIRSF005096">
    <property type="entry name" value="GALM"/>
    <property type="match status" value="1"/>
</dbReference>
<dbReference type="InterPro" id="IPR008183">
    <property type="entry name" value="Aldose_1/G6P_1-epimerase"/>
</dbReference>
<keyword evidence="10 11" id="KW-0119">Carbohydrate metabolism</keyword>